<sequence length="522" mass="54257">MRGADHVMRTLAELGVRDIFALSGNQIMPLFDASLEAGIRLYHTRHEAAAVYMAEGYAQLAGGLGVALVTAGAGLGNAIGPLLTAKASDTPVLLLSGDSPVGKVGQGAFQEMDQVALTQSLTKWSTRPNRAEDVGAVIRKAARIAQSGRPGPVHVSLPADVLTTAADAITGDDAPQDAPIAVAEIQAWLRGASSPVIVLGPALSETRQPGLREQLADALDAPVIVMESPRGLNDPALGNLASIFDRADQVLLLGKPLDFTVQFGTAAPAASWAIVSGDKAEVARAKRNVGKRLDMALHQSPVETARHLARASTEPAHRSEWRAFVAKQTSQRVALAPSEDAILPDALCKSINAHIAKASSPVLICDGGEFGQWAQAGISAPRRIVNGVSGAIGGGLCYAMAARAADPNATVFALMGDGTVGFHLPEFETAVREDLPFVAVIGNDQSWNAEHQIQLRDFGPERAHGCTLSGARYDQAVEALGGFGAYVTDLSDLPSALDDAVASGKPACVNVAIKGMPAPTLT</sequence>
<dbReference type="InterPro" id="IPR012001">
    <property type="entry name" value="Thiamin_PyroP_enz_TPP-bd_dom"/>
</dbReference>
<dbReference type="InterPro" id="IPR029035">
    <property type="entry name" value="DHS-like_NAD/FAD-binding_dom"/>
</dbReference>
<dbReference type="GO" id="GO:0009099">
    <property type="term" value="P:L-valine biosynthetic process"/>
    <property type="evidence" value="ECO:0007669"/>
    <property type="project" value="TreeGrafter"/>
</dbReference>
<dbReference type="PANTHER" id="PTHR18968">
    <property type="entry name" value="THIAMINE PYROPHOSPHATE ENZYMES"/>
    <property type="match status" value="1"/>
</dbReference>
<comment type="cofactor">
    <cofactor evidence="1">
        <name>thiamine diphosphate</name>
        <dbReference type="ChEBI" id="CHEBI:58937"/>
    </cofactor>
</comment>
<evidence type="ECO:0000256" key="3">
    <source>
        <dbReference type="ARBA" id="ARBA00023052"/>
    </source>
</evidence>
<dbReference type="CDD" id="cd07035">
    <property type="entry name" value="TPP_PYR_POX_like"/>
    <property type="match status" value="1"/>
</dbReference>
<dbReference type="FunFam" id="3.40.50.970:FF:000007">
    <property type="entry name" value="Acetolactate synthase"/>
    <property type="match status" value="1"/>
</dbReference>
<dbReference type="OrthoDB" id="4494979at2"/>
<dbReference type="GO" id="GO:0003984">
    <property type="term" value="F:acetolactate synthase activity"/>
    <property type="evidence" value="ECO:0007669"/>
    <property type="project" value="TreeGrafter"/>
</dbReference>
<dbReference type="Pfam" id="PF02776">
    <property type="entry name" value="TPP_enzyme_N"/>
    <property type="match status" value="1"/>
</dbReference>
<dbReference type="SUPFAM" id="SSF52518">
    <property type="entry name" value="Thiamin diphosphate-binding fold (THDP-binding)"/>
    <property type="match status" value="2"/>
</dbReference>
<dbReference type="Proteomes" id="UP000184221">
    <property type="component" value="Unassembled WGS sequence"/>
</dbReference>
<dbReference type="EMBL" id="FQXC01000001">
    <property type="protein sequence ID" value="SHH02036.1"/>
    <property type="molecule type" value="Genomic_DNA"/>
</dbReference>
<evidence type="ECO:0000256" key="1">
    <source>
        <dbReference type="ARBA" id="ARBA00001964"/>
    </source>
</evidence>
<feature type="domain" description="Nidogen G2 beta-barrel" evidence="4">
    <location>
        <begin position="380"/>
        <end position="522"/>
    </location>
</feature>
<dbReference type="PANTHER" id="PTHR18968:SF166">
    <property type="entry name" value="2-HYDROXYACYL-COA LYASE 2"/>
    <property type="match status" value="1"/>
</dbReference>
<dbReference type="Gene3D" id="3.40.50.1220">
    <property type="entry name" value="TPP-binding domain"/>
    <property type="match status" value="1"/>
</dbReference>
<accession>A0A1M5PJN1</accession>
<dbReference type="GO" id="GO:0005948">
    <property type="term" value="C:acetolactate synthase complex"/>
    <property type="evidence" value="ECO:0007669"/>
    <property type="project" value="TreeGrafter"/>
</dbReference>
<name>A0A1M5PJN1_9RHOB</name>
<dbReference type="GO" id="GO:0030976">
    <property type="term" value="F:thiamine pyrophosphate binding"/>
    <property type="evidence" value="ECO:0007669"/>
    <property type="project" value="InterPro"/>
</dbReference>
<gene>
    <name evidence="5" type="ORF">SAMN05443551_1329</name>
</gene>
<keyword evidence="3" id="KW-0786">Thiamine pyrophosphate</keyword>
<dbReference type="STRING" id="996342.SAMN05443551_1329"/>
<dbReference type="RefSeq" id="WP_072776636.1">
    <property type="nucleotide sequence ID" value="NZ_FQXC01000001.1"/>
</dbReference>
<evidence type="ECO:0000256" key="2">
    <source>
        <dbReference type="ARBA" id="ARBA00007812"/>
    </source>
</evidence>
<dbReference type="GO" id="GO:0050660">
    <property type="term" value="F:flavin adenine dinucleotide binding"/>
    <property type="evidence" value="ECO:0007669"/>
    <property type="project" value="TreeGrafter"/>
</dbReference>
<organism evidence="5 6">
    <name type="scientific">Marivita hallyeonensis</name>
    <dbReference type="NCBI Taxonomy" id="996342"/>
    <lineage>
        <taxon>Bacteria</taxon>
        <taxon>Pseudomonadati</taxon>
        <taxon>Pseudomonadota</taxon>
        <taxon>Alphaproteobacteria</taxon>
        <taxon>Rhodobacterales</taxon>
        <taxon>Roseobacteraceae</taxon>
        <taxon>Marivita</taxon>
    </lineage>
</organism>
<dbReference type="Pfam" id="PF02775">
    <property type="entry name" value="TPP_enzyme_C"/>
    <property type="match status" value="1"/>
</dbReference>
<dbReference type="Gene3D" id="3.40.50.970">
    <property type="match status" value="2"/>
</dbReference>
<evidence type="ECO:0000313" key="6">
    <source>
        <dbReference type="Proteomes" id="UP000184221"/>
    </source>
</evidence>
<dbReference type="SUPFAM" id="SSF52467">
    <property type="entry name" value="DHS-like NAD/FAD-binding domain"/>
    <property type="match status" value="1"/>
</dbReference>
<protein>
    <submittedName>
        <fullName evidence="5">Acetolactate synthase-1/2/3 large subunit</fullName>
    </submittedName>
</protein>
<reference evidence="5 6" key="1">
    <citation type="submission" date="2016-11" db="EMBL/GenBank/DDBJ databases">
        <authorList>
            <person name="Jaros S."/>
            <person name="Januszkiewicz K."/>
            <person name="Wedrychowicz H."/>
        </authorList>
    </citation>
    <scope>NUCLEOTIDE SEQUENCE [LARGE SCALE GENOMIC DNA]</scope>
    <source>
        <strain evidence="5 6">DSM 29431</strain>
    </source>
</reference>
<comment type="similarity">
    <text evidence="2">Belongs to the TPP enzyme family.</text>
</comment>
<dbReference type="InterPro" id="IPR011766">
    <property type="entry name" value="TPP_enzyme_TPP-bd"/>
</dbReference>
<dbReference type="InterPro" id="IPR006605">
    <property type="entry name" value="G2_nidogen/fibulin_G2F"/>
</dbReference>
<dbReference type="InterPro" id="IPR045229">
    <property type="entry name" value="TPP_enz"/>
</dbReference>
<proteinExistence type="inferred from homology"/>
<dbReference type="CDD" id="cd02004">
    <property type="entry name" value="TPP_BZL_OCoD_HPCL"/>
    <property type="match status" value="1"/>
</dbReference>
<evidence type="ECO:0000259" key="4">
    <source>
        <dbReference type="PROSITE" id="PS50993"/>
    </source>
</evidence>
<keyword evidence="6" id="KW-1185">Reference proteome</keyword>
<dbReference type="AlphaFoldDB" id="A0A1M5PJN1"/>
<dbReference type="PROSITE" id="PS50993">
    <property type="entry name" value="NIDOGEN_G2"/>
    <property type="match status" value="1"/>
</dbReference>
<dbReference type="GO" id="GO:0009097">
    <property type="term" value="P:isoleucine biosynthetic process"/>
    <property type="evidence" value="ECO:0007669"/>
    <property type="project" value="TreeGrafter"/>
</dbReference>
<dbReference type="InterPro" id="IPR029061">
    <property type="entry name" value="THDP-binding"/>
</dbReference>
<evidence type="ECO:0000313" key="5">
    <source>
        <dbReference type="EMBL" id="SHH02036.1"/>
    </source>
</evidence>